<proteinExistence type="predicted"/>
<feature type="transmembrane region" description="Helical" evidence="1">
    <location>
        <begin position="86"/>
        <end position="104"/>
    </location>
</feature>
<feature type="transmembrane region" description="Helical" evidence="1">
    <location>
        <begin position="46"/>
        <end position="65"/>
    </location>
</feature>
<evidence type="ECO:0000256" key="1">
    <source>
        <dbReference type="SAM" id="Phobius"/>
    </source>
</evidence>
<dbReference type="Gene3D" id="2.130.10.10">
    <property type="entry name" value="YVTN repeat-like/Quinoprotein amine dehydrogenase"/>
    <property type="match status" value="1"/>
</dbReference>
<keyword evidence="1" id="KW-0472">Membrane</keyword>
<dbReference type="InterPro" id="IPR015943">
    <property type="entry name" value="WD40/YVTN_repeat-like_dom_sf"/>
</dbReference>
<dbReference type="GO" id="GO:0016787">
    <property type="term" value="F:hydrolase activity"/>
    <property type="evidence" value="ECO:0007669"/>
    <property type="project" value="UniProtKB-KW"/>
</dbReference>
<reference evidence="2 3" key="1">
    <citation type="submission" date="2016-04" db="EMBL/GenBank/DDBJ databases">
        <title>Comparative Genomics and Epigenetics of Sporosarcina ureae.</title>
        <authorList>
            <person name="Oliver A.S."/>
            <person name="Cooper K.K."/>
        </authorList>
    </citation>
    <scope>NUCLEOTIDE SEQUENCE [LARGE SCALE GENOMIC DNA]</scope>
    <source>
        <strain evidence="2 3">S204</strain>
    </source>
</reference>
<evidence type="ECO:0000313" key="2">
    <source>
        <dbReference type="EMBL" id="ARF12990.1"/>
    </source>
</evidence>
<name>A0ABM6JS71_SPOUR</name>
<evidence type="ECO:0000313" key="3">
    <source>
        <dbReference type="Proteomes" id="UP000192486"/>
    </source>
</evidence>
<organism evidence="2 3">
    <name type="scientific">Sporosarcina ureae</name>
    <dbReference type="NCBI Taxonomy" id="1571"/>
    <lineage>
        <taxon>Bacteria</taxon>
        <taxon>Bacillati</taxon>
        <taxon>Bacillota</taxon>
        <taxon>Bacilli</taxon>
        <taxon>Bacillales</taxon>
        <taxon>Caryophanaceae</taxon>
        <taxon>Sporosarcina</taxon>
    </lineage>
</organism>
<gene>
    <name evidence="2" type="ORF">SporoS204_01645</name>
</gene>
<dbReference type="SUPFAM" id="SSF110296">
    <property type="entry name" value="Oligoxyloglucan reducing end-specific cellobiohydrolase"/>
    <property type="match status" value="1"/>
</dbReference>
<keyword evidence="1" id="KW-0812">Transmembrane</keyword>
<dbReference type="EMBL" id="CP015108">
    <property type="protein sequence ID" value="ARF12990.1"/>
    <property type="molecule type" value="Genomic_DNA"/>
</dbReference>
<dbReference type="CDD" id="cd15482">
    <property type="entry name" value="Sialidase_non-viral"/>
    <property type="match status" value="1"/>
</dbReference>
<keyword evidence="2" id="KW-0378">Hydrolase</keyword>
<protein>
    <submittedName>
        <fullName evidence="2">Glycosyl hydrolase</fullName>
    </submittedName>
</protein>
<dbReference type="RefSeq" id="WP_029054994.1">
    <property type="nucleotide sequence ID" value="NZ_CP015108.1"/>
</dbReference>
<feature type="transmembrane region" description="Helical" evidence="1">
    <location>
        <begin position="12"/>
        <end position="34"/>
    </location>
</feature>
<accession>A0ABM6JS71</accession>
<sequence>MVYIFRGNPKKILLSLLTNPLFILVYWIFCYELALLCMYGRIDHTVSILFISTVSLISIIAFSAIKIVKGKELQPNKWIHLKAWKYVSIVIMIVITLFYGMKIYQSATNFGGELAWFIDRLKNEVSVEFEHNNIYVDGVEGIFTDINKEYALPKKLYMESDFHLEFNPDGTITSFDTFVYGKNADEKEESFLITYDQNKAFTITIRVNGYLHADYDEDKLVEPLIRTVKVIPVKQTVGMWNEGKYGVVYYGKRNWGYNTEGIIHIDENGMEQTPTKITSEIIGYTVSIFVPGKEKEVLPARYNLIGDPDWSQSNTTQNQESFEADRQEIANSNEQFYYSKEVGYMLNVTDKALGSTLYSLRKTSDGGETWTVINQNPFNGTVGSAAGITFINDEIGFLRAARPSGTEGVLYRTNDGGISFEEVSYAIQEMKVDSGQSINPFDFPGLPFVKDGVLNLLVGQGSDGDYNGNSSGLYQSNDKGVTWEYIKEVEN</sequence>
<keyword evidence="3" id="KW-1185">Reference proteome</keyword>
<keyword evidence="1" id="KW-1133">Transmembrane helix</keyword>
<dbReference type="Proteomes" id="UP000192486">
    <property type="component" value="Chromosome"/>
</dbReference>